<keyword evidence="1" id="KW-0472">Membrane</keyword>
<sequence>MGAGFSGGSLAVFTALAPAGAVAFAVVTAFVLTHGGLSSALRDRMNHATIVLLGVAWAGFIASATHLGTPANALHAVEGIGRSPLSNEVVAVVAFLFFAGVYWLYTYKLSYSRRFADVLAVSAIASCIAMIALMAVAYSVPTVASWDTWHAPVNLVLSAFVGGASLSSSLLRAFSPETMRWCAALRRALPFSILALTLGHASYAVFLSGVTNNVACAADAVPFYGALIGVFTGMALAGWALQCMFSRSSGWRATVLDACGCALVLGALLVARLPFYEAYLSVGF</sequence>
<evidence type="ECO:0000313" key="3">
    <source>
        <dbReference type="Proteomes" id="UP000727506"/>
    </source>
</evidence>
<dbReference type="GO" id="GO:0009389">
    <property type="term" value="F:dimethyl sulfoxide reductase activity"/>
    <property type="evidence" value="ECO:0007669"/>
    <property type="project" value="TreeGrafter"/>
</dbReference>
<protein>
    <submittedName>
        <fullName evidence="2">Dimethyl sulfoxide reductase anchor subunit</fullName>
        <ecNumber evidence="2">1.8.5.3</ecNumber>
    </submittedName>
</protein>
<dbReference type="Proteomes" id="UP000727506">
    <property type="component" value="Unassembled WGS sequence"/>
</dbReference>
<comment type="caution">
    <text evidence="2">The sequence shown here is derived from an EMBL/GenBank/DDBJ whole genome shotgun (WGS) entry which is preliminary data.</text>
</comment>
<keyword evidence="2" id="KW-0560">Oxidoreductase</keyword>
<proteinExistence type="predicted"/>
<organism evidence="2 3">
    <name type="scientific">Slackia piriformis</name>
    <dbReference type="NCBI Taxonomy" id="626934"/>
    <lineage>
        <taxon>Bacteria</taxon>
        <taxon>Bacillati</taxon>
        <taxon>Actinomycetota</taxon>
        <taxon>Coriobacteriia</taxon>
        <taxon>Eggerthellales</taxon>
        <taxon>Eggerthellaceae</taxon>
        <taxon>Slackia</taxon>
    </lineage>
</organism>
<dbReference type="EMBL" id="JAGZSV010000173">
    <property type="protein sequence ID" value="MBS6941380.1"/>
    <property type="molecule type" value="Genomic_DNA"/>
</dbReference>
<feature type="transmembrane region" description="Helical" evidence="1">
    <location>
        <begin position="152"/>
        <end position="171"/>
    </location>
</feature>
<reference evidence="2" key="1">
    <citation type="submission" date="2021-02" db="EMBL/GenBank/DDBJ databases">
        <title>Infant gut strain persistence is associated with maternal origin, phylogeny, and functional potential including surface adhesion and iron acquisition.</title>
        <authorList>
            <person name="Lou Y.C."/>
        </authorList>
    </citation>
    <scope>NUCLEOTIDE SEQUENCE</scope>
    <source>
        <strain evidence="2">L2_039_000G1_dasL2_039_000G1_concoct_11</strain>
    </source>
</reference>
<feature type="transmembrane region" description="Helical" evidence="1">
    <location>
        <begin position="49"/>
        <end position="69"/>
    </location>
</feature>
<evidence type="ECO:0000313" key="2">
    <source>
        <dbReference type="EMBL" id="MBS6941380.1"/>
    </source>
</evidence>
<name>A0A943V0H8_9ACTN</name>
<feature type="transmembrane region" description="Helical" evidence="1">
    <location>
        <begin position="12"/>
        <end position="37"/>
    </location>
</feature>
<feature type="transmembrane region" description="Helical" evidence="1">
    <location>
        <begin position="191"/>
        <end position="211"/>
    </location>
</feature>
<dbReference type="GO" id="GO:0019645">
    <property type="term" value="P:anaerobic electron transport chain"/>
    <property type="evidence" value="ECO:0007669"/>
    <property type="project" value="InterPro"/>
</dbReference>
<gene>
    <name evidence="2" type="ORF">KH142_07905</name>
</gene>
<feature type="transmembrane region" description="Helical" evidence="1">
    <location>
        <begin position="118"/>
        <end position="140"/>
    </location>
</feature>
<dbReference type="GO" id="GO:0005886">
    <property type="term" value="C:plasma membrane"/>
    <property type="evidence" value="ECO:0007669"/>
    <property type="project" value="TreeGrafter"/>
</dbReference>
<feature type="transmembrane region" description="Helical" evidence="1">
    <location>
        <begin position="253"/>
        <end position="275"/>
    </location>
</feature>
<evidence type="ECO:0000256" key="1">
    <source>
        <dbReference type="SAM" id="Phobius"/>
    </source>
</evidence>
<keyword evidence="1" id="KW-0812">Transmembrane</keyword>
<accession>A0A943V0H8</accession>
<dbReference type="EC" id="1.8.5.3" evidence="2"/>
<dbReference type="Pfam" id="PF04976">
    <property type="entry name" value="DmsC"/>
    <property type="match status" value="1"/>
</dbReference>
<feature type="transmembrane region" description="Helical" evidence="1">
    <location>
        <begin position="223"/>
        <end position="241"/>
    </location>
</feature>
<dbReference type="AlphaFoldDB" id="A0A943V0H8"/>
<dbReference type="PANTHER" id="PTHR38095">
    <property type="entry name" value="ANAEROBIC DIMETHYL SULFOXIDE REDUCTASE CHAIN YNFH"/>
    <property type="match status" value="1"/>
</dbReference>
<keyword evidence="1" id="KW-1133">Transmembrane helix</keyword>
<feature type="transmembrane region" description="Helical" evidence="1">
    <location>
        <begin position="89"/>
        <end position="106"/>
    </location>
</feature>
<dbReference type="InterPro" id="IPR007059">
    <property type="entry name" value="DmsC"/>
</dbReference>
<dbReference type="GO" id="GO:0009390">
    <property type="term" value="C:dimethyl sulfoxide reductase complex"/>
    <property type="evidence" value="ECO:0007669"/>
    <property type="project" value="TreeGrafter"/>
</dbReference>
<dbReference type="PANTHER" id="PTHR38095:SF1">
    <property type="entry name" value="ANAEROBIC DIMETHYL SULFOXIDE REDUCTASE CHAIN YNFH"/>
    <property type="match status" value="1"/>
</dbReference>